<name>A0ABD2C0J5_VESMC</name>
<evidence type="ECO:0000313" key="1">
    <source>
        <dbReference type="EMBL" id="KAL2738329.1"/>
    </source>
</evidence>
<comment type="caution">
    <text evidence="1">The sequence shown here is derived from an EMBL/GenBank/DDBJ whole genome shotgun (WGS) entry which is preliminary data.</text>
</comment>
<dbReference type="AlphaFoldDB" id="A0ABD2C0J5"/>
<dbReference type="Proteomes" id="UP001607303">
    <property type="component" value="Unassembled WGS sequence"/>
</dbReference>
<gene>
    <name evidence="1" type="ORF">V1477_011688</name>
</gene>
<organism evidence="1 2">
    <name type="scientific">Vespula maculifrons</name>
    <name type="common">Eastern yellow jacket</name>
    <name type="synonym">Wasp</name>
    <dbReference type="NCBI Taxonomy" id="7453"/>
    <lineage>
        <taxon>Eukaryota</taxon>
        <taxon>Metazoa</taxon>
        <taxon>Ecdysozoa</taxon>
        <taxon>Arthropoda</taxon>
        <taxon>Hexapoda</taxon>
        <taxon>Insecta</taxon>
        <taxon>Pterygota</taxon>
        <taxon>Neoptera</taxon>
        <taxon>Endopterygota</taxon>
        <taxon>Hymenoptera</taxon>
        <taxon>Apocrita</taxon>
        <taxon>Aculeata</taxon>
        <taxon>Vespoidea</taxon>
        <taxon>Vespidae</taxon>
        <taxon>Vespinae</taxon>
        <taxon>Vespula</taxon>
    </lineage>
</organism>
<sequence>MSYVPDLTITVALNWLNDPSTLGILIESPITVYSKNRIAVLKRNLLFSNLSPCEIHQGTFTQHPLAGASVPKSA</sequence>
<reference evidence="1 2" key="1">
    <citation type="journal article" date="2024" name="Ann. Entomol. Soc. Am.">
        <title>Genomic analyses of the southern and eastern yellowjacket wasps (Hymenoptera: Vespidae) reveal evolutionary signatures of social life.</title>
        <authorList>
            <person name="Catto M.A."/>
            <person name="Caine P.B."/>
            <person name="Orr S.E."/>
            <person name="Hunt B.G."/>
            <person name="Goodisman M.A.D."/>
        </authorList>
    </citation>
    <scope>NUCLEOTIDE SEQUENCE [LARGE SCALE GENOMIC DNA]</scope>
    <source>
        <strain evidence="1">232</strain>
        <tissue evidence="1">Head and thorax</tissue>
    </source>
</reference>
<accession>A0ABD2C0J5</accession>
<protein>
    <submittedName>
        <fullName evidence="1">Uncharacterized protein</fullName>
    </submittedName>
</protein>
<proteinExistence type="predicted"/>
<keyword evidence="2" id="KW-1185">Reference proteome</keyword>
<evidence type="ECO:0000313" key="2">
    <source>
        <dbReference type="Proteomes" id="UP001607303"/>
    </source>
</evidence>
<dbReference type="EMBL" id="JAYRBN010000063">
    <property type="protein sequence ID" value="KAL2738329.1"/>
    <property type="molecule type" value="Genomic_DNA"/>
</dbReference>